<evidence type="ECO:0000313" key="4">
    <source>
        <dbReference type="EMBL" id="BCJ66700.1"/>
    </source>
</evidence>
<gene>
    <name evidence="4" type="ORF">Prubr_37210</name>
</gene>
<dbReference type="KEGG" id="pry:Prubr_37210"/>
<dbReference type="InterPro" id="IPR013783">
    <property type="entry name" value="Ig-like_fold"/>
</dbReference>
<dbReference type="InterPro" id="IPR000601">
    <property type="entry name" value="PKD_dom"/>
</dbReference>
<evidence type="ECO:0000256" key="2">
    <source>
        <dbReference type="SAM" id="SignalP"/>
    </source>
</evidence>
<sequence>MPKPLVRRLATTLVLLLATVALTPGTAHADVGWSWYNPWYPWMAQCVQTNQVAGLTYEFDWDTSRSPAACDIQFGGDPVTLNWYYSERNGTVQLGSGSVAGLSFTLTVPRVADYSVNIEACDVHGSCRPILGLLELYEWEPNEPPVAAVTVNVTQGGSPLRVEFDASGSYDPEGGRLRYQWIFGDEAGGEGSYTNRATIGHSYRNPGRYTPTLLILDDYGNVTVWSGPTIHVVDRYTVTVRAWIPHDEVVDPENPVDGQAVNLRQYCPNRPFRQAYLTSRFAGDDHQAYQESVRGQVAMVFDWDGTAIQRVGDPVVKRPSTTRVAEYTDLDGRTVTCRQSATAEPVTSATVTADNALRISLSTKNPLTPPELTPPIDAILTAAFDGTDLSVTYTTDLFPSYGFEVKKNSLILGQHLTHDASCVPALGVTGAAQLGIRLNAVELGSPRVTHHTIDTTSRNRHNTAQPCFA</sequence>
<dbReference type="AlphaFoldDB" id="A0A810N1E8"/>
<feature type="domain" description="PKD" evidence="3">
    <location>
        <begin position="145"/>
        <end position="223"/>
    </location>
</feature>
<dbReference type="GO" id="GO:0005975">
    <property type="term" value="P:carbohydrate metabolic process"/>
    <property type="evidence" value="ECO:0007669"/>
    <property type="project" value="UniProtKB-ARBA"/>
</dbReference>
<accession>A0A810N1E8</accession>
<dbReference type="RefSeq" id="WP_212826979.1">
    <property type="nucleotide sequence ID" value="NZ_AP023359.1"/>
</dbReference>
<dbReference type="Gene3D" id="2.60.40.10">
    <property type="entry name" value="Immunoglobulins"/>
    <property type="match status" value="1"/>
</dbReference>
<dbReference type="InterPro" id="IPR035986">
    <property type="entry name" value="PKD_dom_sf"/>
</dbReference>
<protein>
    <recommendedName>
        <fullName evidence="3">PKD domain-containing protein</fullName>
    </recommendedName>
</protein>
<dbReference type="CDD" id="cd00146">
    <property type="entry name" value="PKD"/>
    <property type="match status" value="1"/>
</dbReference>
<dbReference type="InterPro" id="IPR022409">
    <property type="entry name" value="PKD/Chitinase_dom"/>
</dbReference>
<name>A0A810N1E8_9ACTN</name>
<dbReference type="SMART" id="SM00089">
    <property type="entry name" value="PKD"/>
    <property type="match status" value="1"/>
</dbReference>
<dbReference type="EMBL" id="AP023359">
    <property type="protein sequence ID" value="BCJ66700.1"/>
    <property type="molecule type" value="Genomic_DNA"/>
</dbReference>
<keyword evidence="5" id="KW-1185">Reference proteome</keyword>
<evidence type="ECO:0000259" key="3">
    <source>
        <dbReference type="PROSITE" id="PS50093"/>
    </source>
</evidence>
<dbReference type="Proteomes" id="UP000680866">
    <property type="component" value="Chromosome"/>
</dbReference>
<feature type="signal peptide" evidence="2">
    <location>
        <begin position="1"/>
        <end position="29"/>
    </location>
</feature>
<keyword evidence="2" id="KW-0732">Signal</keyword>
<feature type="chain" id="PRO_5032614772" description="PKD domain-containing protein" evidence="2">
    <location>
        <begin position="30"/>
        <end position="469"/>
    </location>
</feature>
<feature type="region of interest" description="Disordered" evidence="1">
    <location>
        <begin position="450"/>
        <end position="469"/>
    </location>
</feature>
<dbReference type="PROSITE" id="PS50093">
    <property type="entry name" value="PKD"/>
    <property type="match status" value="1"/>
</dbReference>
<organism evidence="4 5">
    <name type="scientific">Polymorphospora rubra</name>
    <dbReference type="NCBI Taxonomy" id="338584"/>
    <lineage>
        <taxon>Bacteria</taxon>
        <taxon>Bacillati</taxon>
        <taxon>Actinomycetota</taxon>
        <taxon>Actinomycetes</taxon>
        <taxon>Micromonosporales</taxon>
        <taxon>Micromonosporaceae</taxon>
        <taxon>Polymorphospora</taxon>
    </lineage>
</organism>
<evidence type="ECO:0000313" key="5">
    <source>
        <dbReference type="Proteomes" id="UP000680866"/>
    </source>
</evidence>
<proteinExistence type="predicted"/>
<evidence type="ECO:0000256" key="1">
    <source>
        <dbReference type="SAM" id="MobiDB-lite"/>
    </source>
</evidence>
<dbReference type="Pfam" id="PF18911">
    <property type="entry name" value="PKD_4"/>
    <property type="match status" value="1"/>
</dbReference>
<dbReference type="SUPFAM" id="SSF49299">
    <property type="entry name" value="PKD domain"/>
    <property type="match status" value="1"/>
</dbReference>
<reference evidence="4" key="1">
    <citation type="submission" date="2020-08" db="EMBL/GenBank/DDBJ databases">
        <title>Whole genome shotgun sequence of Polymorphospora rubra NBRC 101157.</title>
        <authorList>
            <person name="Komaki H."/>
            <person name="Tamura T."/>
        </authorList>
    </citation>
    <scope>NUCLEOTIDE SEQUENCE</scope>
    <source>
        <strain evidence="4">NBRC 101157</strain>
    </source>
</reference>